<proteinExistence type="predicted"/>
<accession>A0A3B1ARE6</accession>
<evidence type="ECO:0000313" key="1">
    <source>
        <dbReference type="EMBL" id="VAX02414.1"/>
    </source>
</evidence>
<organism evidence="1">
    <name type="scientific">hydrothermal vent metagenome</name>
    <dbReference type="NCBI Taxonomy" id="652676"/>
    <lineage>
        <taxon>unclassified sequences</taxon>
        <taxon>metagenomes</taxon>
        <taxon>ecological metagenomes</taxon>
    </lineage>
</organism>
<gene>
    <name evidence="1" type="ORF">MNBD_GAMMA19-2294</name>
</gene>
<reference evidence="1" key="1">
    <citation type="submission" date="2018-06" db="EMBL/GenBank/DDBJ databases">
        <authorList>
            <person name="Zhirakovskaya E."/>
        </authorList>
    </citation>
    <scope>NUCLEOTIDE SEQUENCE</scope>
</reference>
<feature type="non-terminal residue" evidence="1">
    <location>
        <position position="69"/>
    </location>
</feature>
<dbReference type="AlphaFoldDB" id="A0A3B1ARE6"/>
<name>A0A3B1ARE6_9ZZZZ</name>
<sequence>MAGGPMDKIHKNCRLMLRVLLLPVLLLILSFNIQQVMAFEGDYVWEARFKTSLAKARSSHQAKDQYAVG</sequence>
<protein>
    <submittedName>
        <fullName evidence="1">Uncharacterized protein</fullName>
    </submittedName>
</protein>
<dbReference type="EMBL" id="UOFV01000313">
    <property type="protein sequence ID" value="VAX02414.1"/>
    <property type="molecule type" value="Genomic_DNA"/>
</dbReference>